<evidence type="ECO:0000313" key="3">
    <source>
        <dbReference type="EMBL" id="OMP87613.1"/>
    </source>
</evidence>
<evidence type="ECO:0000256" key="1">
    <source>
        <dbReference type="SAM" id="Coils"/>
    </source>
</evidence>
<accession>A0A1S8BK33</accession>
<comment type="caution">
    <text evidence="3">The sequence shown here is derived from an EMBL/GenBank/DDBJ whole genome shotgun (WGS) entry which is preliminary data.</text>
</comment>
<dbReference type="Proteomes" id="UP001430584">
    <property type="component" value="Unassembled WGS sequence"/>
</dbReference>
<evidence type="ECO:0000313" key="5">
    <source>
        <dbReference type="Proteomes" id="UP001430584"/>
    </source>
</evidence>
<gene>
    <name evidence="3" type="ORF">BK809_0007700</name>
    <name evidence="2" type="ORF">SLS55_009812</name>
</gene>
<reference evidence="3 4" key="1">
    <citation type="submission" date="2017-01" db="EMBL/GenBank/DDBJ databases">
        <title>Draft genome sequence of Diplodia seriata F98.1, a fungal species involved in grapevine trunk diseases.</title>
        <authorList>
            <person name="Robert-Siegwald G."/>
            <person name="Vallet J."/>
            <person name="Abou-Mansour E."/>
            <person name="Xu J."/>
            <person name="Rey P."/>
            <person name="Bertsch C."/>
            <person name="Rego C."/>
            <person name="Larignon P."/>
            <person name="Fontaine F."/>
            <person name="Lebrun M.-H."/>
        </authorList>
    </citation>
    <scope>NUCLEOTIDE SEQUENCE [LARGE SCALE GENOMIC DNA]</scope>
    <source>
        <strain evidence="3 4">F98.1</strain>
    </source>
</reference>
<dbReference type="EMBL" id="MSZU01000076">
    <property type="protein sequence ID" value="OMP87613.1"/>
    <property type="molecule type" value="Genomic_DNA"/>
</dbReference>
<keyword evidence="5" id="KW-1185">Reference proteome</keyword>
<reference evidence="2 5" key="2">
    <citation type="submission" date="2024-02" db="EMBL/GenBank/DDBJ databases">
        <title>De novo assembly and annotation of 12 fungi associated with fruit tree decline syndrome in Ontario, Canada.</title>
        <authorList>
            <person name="Sulman M."/>
            <person name="Ellouze W."/>
            <person name="Ilyukhin E."/>
        </authorList>
    </citation>
    <scope>NUCLEOTIDE SEQUENCE [LARGE SCALE GENOMIC DNA]</scope>
    <source>
        <strain evidence="2 5">FDS-637</strain>
    </source>
</reference>
<organism evidence="3 4">
    <name type="scientific">Diplodia seriata</name>
    <dbReference type="NCBI Taxonomy" id="420778"/>
    <lineage>
        <taxon>Eukaryota</taxon>
        <taxon>Fungi</taxon>
        <taxon>Dikarya</taxon>
        <taxon>Ascomycota</taxon>
        <taxon>Pezizomycotina</taxon>
        <taxon>Dothideomycetes</taxon>
        <taxon>Dothideomycetes incertae sedis</taxon>
        <taxon>Botryosphaeriales</taxon>
        <taxon>Botryosphaeriaceae</taxon>
        <taxon>Diplodia</taxon>
    </lineage>
</organism>
<dbReference type="AlphaFoldDB" id="A0A1S8BK33"/>
<sequence length="156" mass="17722">MQSSTSSTTVKKSPAFARKLAHLRLSIAPIYPLPDGPPHRDFPATMLQFHLLTEAQLDALARYYSQSAPDEWTGQYPAAMGWDADFLADPALADADRVRIKLRKFGRFVGLRGCDTPVDETLAQLRFAEARLEREIEQAKDAERARDKLWRRWHGV</sequence>
<feature type="coiled-coil region" evidence="1">
    <location>
        <begin position="118"/>
        <end position="145"/>
    </location>
</feature>
<name>A0A1S8BK33_9PEZI</name>
<protein>
    <submittedName>
        <fullName evidence="3">Uncharacterized protein</fullName>
    </submittedName>
</protein>
<dbReference type="EMBL" id="JAJVCZ030000011">
    <property type="protein sequence ID" value="KAL0254337.1"/>
    <property type="molecule type" value="Genomic_DNA"/>
</dbReference>
<evidence type="ECO:0000313" key="4">
    <source>
        <dbReference type="Proteomes" id="UP000190776"/>
    </source>
</evidence>
<dbReference type="OrthoDB" id="4156665at2759"/>
<evidence type="ECO:0000313" key="2">
    <source>
        <dbReference type="EMBL" id="KAL0254337.1"/>
    </source>
</evidence>
<dbReference type="Proteomes" id="UP000190776">
    <property type="component" value="Unassembled WGS sequence"/>
</dbReference>
<keyword evidence="1" id="KW-0175">Coiled coil</keyword>
<proteinExistence type="predicted"/>